<organism evidence="4 5">
    <name type="scientific">Geothrix rubra</name>
    <dbReference type="NCBI Taxonomy" id="2927977"/>
    <lineage>
        <taxon>Bacteria</taxon>
        <taxon>Pseudomonadati</taxon>
        <taxon>Acidobacteriota</taxon>
        <taxon>Holophagae</taxon>
        <taxon>Holophagales</taxon>
        <taxon>Holophagaceae</taxon>
        <taxon>Geothrix</taxon>
    </lineage>
</organism>
<dbReference type="Pfam" id="PF25954">
    <property type="entry name" value="Beta-barrel_RND_2"/>
    <property type="match status" value="1"/>
</dbReference>
<dbReference type="Gene3D" id="2.40.30.170">
    <property type="match status" value="1"/>
</dbReference>
<dbReference type="Pfam" id="PF25973">
    <property type="entry name" value="BSH_CzcB"/>
    <property type="match status" value="1"/>
</dbReference>
<dbReference type="Gene3D" id="2.40.50.100">
    <property type="match status" value="1"/>
</dbReference>
<dbReference type="EMBL" id="BSDD01000002">
    <property type="protein sequence ID" value="GLH69721.1"/>
    <property type="molecule type" value="Genomic_DNA"/>
</dbReference>
<keyword evidence="5" id="KW-1185">Reference proteome</keyword>
<dbReference type="PANTHER" id="PTHR30469:SF15">
    <property type="entry name" value="HLYD FAMILY OF SECRETION PROTEINS"/>
    <property type="match status" value="1"/>
</dbReference>
<protein>
    <submittedName>
        <fullName evidence="4">RND transporter MFP subunit</fullName>
    </submittedName>
</protein>
<evidence type="ECO:0000259" key="2">
    <source>
        <dbReference type="Pfam" id="PF25954"/>
    </source>
</evidence>
<dbReference type="Gene3D" id="1.10.287.470">
    <property type="entry name" value="Helix hairpin bin"/>
    <property type="match status" value="1"/>
</dbReference>
<comment type="caution">
    <text evidence="4">The sequence shown here is derived from an EMBL/GenBank/DDBJ whole genome shotgun (WGS) entry which is preliminary data.</text>
</comment>
<dbReference type="InterPro" id="IPR058792">
    <property type="entry name" value="Beta-barrel_RND_2"/>
</dbReference>
<evidence type="ECO:0000256" key="1">
    <source>
        <dbReference type="ARBA" id="ARBA00009477"/>
    </source>
</evidence>
<dbReference type="Gene3D" id="2.40.420.20">
    <property type="match status" value="1"/>
</dbReference>
<proteinExistence type="inferred from homology"/>
<dbReference type="RefSeq" id="WP_285723737.1">
    <property type="nucleotide sequence ID" value="NZ_BSDD01000002.1"/>
</dbReference>
<dbReference type="PROSITE" id="PS51257">
    <property type="entry name" value="PROKAR_LIPOPROTEIN"/>
    <property type="match status" value="1"/>
</dbReference>
<sequence length="359" mass="38554">MKHPFLILSPLCLILACGNHRQAPSIVKANIKVAQPMRVQELERVGVSGTLIPQGASSTVAFQVPGRAVKVMHREGDPVRQGQVLAELDAVNLTHALEAAHAQVEAARAGANQADQEFRRMKQLFDSQSLAPNDFAKFTAARDASREQLQQAIAGEGVARKNLAESRLVAPINGFVVRRLVEPGVTVGAGQPVFEIAALDPIEVNVGVPETDVNLVKAGQSAVITVPALPGRTFQGTVKLVNVSADPATRTYMTRITVPNRDRELKAGMVAEVSITGTRKLDMLLLPIEAIVRDSQGATQVFQYFPDQHRVYTKRVEVGAVYGRSIQVRSGLSGNESIVIAGQNALRNGMSADPVQEGK</sequence>
<dbReference type="PANTHER" id="PTHR30469">
    <property type="entry name" value="MULTIDRUG RESISTANCE PROTEIN MDTA"/>
    <property type="match status" value="1"/>
</dbReference>
<dbReference type="InterPro" id="IPR058647">
    <property type="entry name" value="BSH_CzcB-like"/>
</dbReference>
<comment type="similarity">
    <text evidence="1">Belongs to the membrane fusion protein (MFP) (TC 8.A.1) family.</text>
</comment>
<feature type="domain" description="CusB-like beta-barrel" evidence="2">
    <location>
        <begin position="204"/>
        <end position="277"/>
    </location>
</feature>
<feature type="domain" description="CzcB-like barrel-sandwich hybrid" evidence="3">
    <location>
        <begin position="59"/>
        <end position="197"/>
    </location>
</feature>
<evidence type="ECO:0000259" key="3">
    <source>
        <dbReference type="Pfam" id="PF25973"/>
    </source>
</evidence>
<dbReference type="SUPFAM" id="SSF111369">
    <property type="entry name" value="HlyD-like secretion proteins"/>
    <property type="match status" value="1"/>
</dbReference>
<dbReference type="Proteomes" id="UP001165089">
    <property type="component" value="Unassembled WGS sequence"/>
</dbReference>
<reference evidence="4 5" key="1">
    <citation type="journal article" date="2023" name="Antonie Van Leeuwenhoek">
        <title>Mesoterricola silvestris gen. nov., sp. nov., Mesoterricola sediminis sp. nov., Geothrix oryzae sp. nov., Geothrix edaphica sp. nov., Geothrix rubra sp. nov., and Geothrix limicola sp. nov., six novel members of Acidobacteriota isolated from soils.</title>
        <authorList>
            <person name="Itoh H."/>
            <person name="Sugisawa Y."/>
            <person name="Mise K."/>
            <person name="Xu Z."/>
            <person name="Kuniyasu M."/>
            <person name="Ushijima N."/>
            <person name="Kawano K."/>
            <person name="Kobayashi E."/>
            <person name="Shiratori Y."/>
            <person name="Masuda Y."/>
            <person name="Senoo K."/>
        </authorList>
    </citation>
    <scope>NUCLEOTIDE SEQUENCE [LARGE SCALE GENOMIC DNA]</scope>
    <source>
        <strain evidence="4 5">Red803</strain>
    </source>
</reference>
<evidence type="ECO:0000313" key="4">
    <source>
        <dbReference type="EMBL" id="GLH69721.1"/>
    </source>
</evidence>
<dbReference type="InterPro" id="IPR006143">
    <property type="entry name" value="RND_pump_MFP"/>
</dbReference>
<evidence type="ECO:0000313" key="5">
    <source>
        <dbReference type="Proteomes" id="UP001165089"/>
    </source>
</evidence>
<accession>A0ABQ5Q5L8</accession>
<name>A0ABQ5Q5L8_9BACT</name>
<dbReference type="NCBIfam" id="TIGR01730">
    <property type="entry name" value="RND_mfp"/>
    <property type="match status" value="1"/>
</dbReference>
<gene>
    <name evidence="4" type="ORF">GETHPA_12540</name>
</gene>